<evidence type="ECO:0000256" key="8">
    <source>
        <dbReference type="ARBA" id="ARBA00023242"/>
    </source>
</evidence>
<dbReference type="OrthoDB" id="1906282at2759"/>
<dbReference type="InterPro" id="IPR029338">
    <property type="entry name" value="TSSC4"/>
</dbReference>
<reference evidence="12 13" key="1">
    <citation type="journal article" date="2017" name="Gigascience">
        <title>Genome sequence of the small brown planthopper, Laodelphax striatellus.</title>
        <authorList>
            <person name="Zhu J."/>
            <person name="Jiang F."/>
            <person name="Wang X."/>
            <person name="Yang P."/>
            <person name="Bao Y."/>
            <person name="Zhao W."/>
            <person name="Wang W."/>
            <person name="Lu H."/>
            <person name="Wang Q."/>
            <person name="Cui N."/>
            <person name="Li J."/>
            <person name="Chen X."/>
            <person name="Luo L."/>
            <person name="Yu J."/>
            <person name="Kang L."/>
            <person name="Cui F."/>
        </authorList>
    </citation>
    <scope>NUCLEOTIDE SEQUENCE [LARGE SCALE GENOMIC DNA]</scope>
    <source>
        <strain evidence="12">Lst14</strain>
    </source>
</reference>
<comment type="function">
    <text evidence="10">Protein associated with the U5 snRNP, during its maturation and its post-splicing recycling and which is required for spliceosomal tri-snRNP complex assembly in the nucleus. Has a molecular sequestering activity and transiently hinders SNRNP200 binding sites for constitutive splicing factors that intervene later during the assembly of the spliceosome and splicing. Together with its molecular sequestering activity, may also function as a molecular adapter and placeholder, coordinating the assembly of the U5 snRNP and its association with the U4/U6 di-snRNP.</text>
</comment>
<keyword evidence="4" id="KW-0963">Cytoplasm</keyword>
<dbReference type="GO" id="GO:0006397">
    <property type="term" value="P:mRNA processing"/>
    <property type="evidence" value="ECO:0007669"/>
    <property type="project" value="UniProtKB-KW"/>
</dbReference>
<proteinExistence type="inferred from homology"/>
<feature type="compositionally biased region" description="Basic and acidic residues" evidence="11">
    <location>
        <begin position="68"/>
        <end position="82"/>
    </location>
</feature>
<dbReference type="Proteomes" id="UP000291343">
    <property type="component" value="Unassembled WGS sequence"/>
</dbReference>
<evidence type="ECO:0000256" key="2">
    <source>
        <dbReference type="ARBA" id="ARBA00004496"/>
    </source>
</evidence>
<keyword evidence="6" id="KW-0747">Spliceosome</keyword>
<keyword evidence="5" id="KW-0507">mRNA processing</keyword>
<evidence type="ECO:0000256" key="11">
    <source>
        <dbReference type="SAM" id="MobiDB-lite"/>
    </source>
</evidence>
<evidence type="ECO:0000256" key="4">
    <source>
        <dbReference type="ARBA" id="ARBA00022490"/>
    </source>
</evidence>
<dbReference type="PANTHER" id="PTHR13445">
    <property type="entry name" value="TUMOR SUPPRESSING SUBTRANSFERABLE CANDIDATE 4 TSSC4"/>
    <property type="match status" value="1"/>
</dbReference>
<dbReference type="PANTHER" id="PTHR13445:SF3">
    <property type="entry name" value="U5 SMALL NUCLEAR RIBONUCLEOPROTEIN TSSC4"/>
    <property type="match status" value="1"/>
</dbReference>
<organism evidence="12 13">
    <name type="scientific">Laodelphax striatellus</name>
    <name type="common">Small brown planthopper</name>
    <name type="synonym">Delphax striatella</name>
    <dbReference type="NCBI Taxonomy" id="195883"/>
    <lineage>
        <taxon>Eukaryota</taxon>
        <taxon>Metazoa</taxon>
        <taxon>Ecdysozoa</taxon>
        <taxon>Arthropoda</taxon>
        <taxon>Hexapoda</taxon>
        <taxon>Insecta</taxon>
        <taxon>Pterygota</taxon>
        <taxon>Neoptera</taxon>
        <taxon>Paraneoptera</taxon>
        <taxon>Hemiptera</taxon>
        <taxon>Auchenorrhyncha</taxon>
        <taxon>Fulgoroidea</taxon>
        <taxon>Delphacidae</taxon>
        <taxon>Criomorphinae</taxon>
        <taxon>Laodelphax</taxon>
    </lineage>
</organism>
<comment type="similarity">
    <text evidence="3">Belongs to the TSSC4 family.</text>
</comment>
<evidence type="ECO:0000256" key="5">
    <source>
        <dbReference type="ARBA" id="ARBA00022664"/>
    </source>
</evidence>
<feature type="region of interest" description="Disordered" evidence="11">
    <location>
        <begin position="139"/>
        <end position="165"/>
    </location>
</feature>
<sequence length="226" mass="25909">MLQLEGNNYFIESGDTEFTNRQKSVFDQLDAVISKNGNDNTNHNTRNLAMEIDIQPDSSSRKRKRAETKHLKGQESIFKKPDLPSPVRHNHNIPDFRRNPHKWTKYSLNDVSEEDMSDKSNTAAAMAFLREVESRKNVEMEEKSEDKIVFKRPSKNRNSASKNVLETPSSIVTEDATTHFRGSKLVMPEYVVGKKPTKKNKGNSKAKPENSHSQIQLNHLLDEEDE</sequence>
<protein>
    <recommendedName>
        <fullName evidence="9">U5 small nuclear ribonucleoprotein TSSC4</fullName>
    </recommendedName>
</protein>
<evidence type="ECO:0000256" key="7">
    <source>
        <dbReference type="ARBA" id="ARBA00023187"/>
    </source>
</evidence>
<dbReference type="Pfam" id="PF15264">
    <property type="entry name" value="TSSC4"/>
    <property type="match status" value="1"/>
</dbReference>
<feature type="compositionally biased region" description="Basic residues" evidence="11">
    <location>
        <begin position="195"/>
        <end position="204"/>
    </location>
</feature>
<name>A0A482XES7_LAOST</name>
<feature type="compositionally biased region" description="Basic and acidic residues" evidence="11">
    <location>
        <begin position="139"/>
        <end position="149"/>
    </location>
</feature>
<keyword evidence="7" id="KW-0508">mRNA splicing</keyword>
<dbReference type="GO" id="GO:0005737">
    <property type="term" value="C:cytoplasm"/>
    <property type="evidence" value="ECO:0007669"/>
    <property type="project" value="UniProtKB-SubCell"/>
</dbReference>
<evidence type="ECO:0000313" key="13">
    <source>
        <dbReference type="Proteomes" id="UP000291343"/>
    </source>
</evidence>
<feature type="compositionally biased region" description="Polar residues" evidence="11">
    <location>
        <begin position="156"/>
        <end position="165"/>
    </location>
</feature>
<feature type="region of interest" description="Disordered" evidence="11">
    <location>
        <begin position="187"/>
        <end position="226"/>
    </location>
</feature>
<evidence type="ECO:0000256" key="6">
    <source>
        <dbReference type="ARBA" id="ARBA00022728"/>
    </source>
</evidence>
<evidence type="ECO:0000256" key="10">
    <source>
        <dbReference type="ARBA" id="ARBA00045970"/>
    </source>
</evidence>
<keyword evidence="8" id="KW-0539">Nucleus</keyword>
<feature type="region of interest" description="Disordered" evidence="11">
    <location>
        <begin position="55"/>
        <end position="98"/>
    </location>
</feature>
<evidence type="ECO:0000256" key="1">
    <source>
        <dbReference type="ARBA" id="ARBA00004123"/>
    </source>
</evidence>
<evidence type="ECO:0000313" key="12">
    <source>
        <dbReference type="EMBL" id="RZF44535.1"/>
    </source>
</evidence>
<dbReference type="GO" id="GO:0005681">
    <property type="term" value="C:spliceosomal complex"/>
    <property type="evidence" value="ECO:0007669"/>
    <property type="project" value="UniProtKB-KW"/>
</dbReference>
<evidence type="ECO:0000256" key="3">
    <source>
        <dbReference type="ARBA" id="ARBA00010362"/>
    </source>
</evidence>
<comment type="subcellular location">
    <subcellularLocation>
        <location evidence="2">Cytoplasm</location>
    </subcellularLocation>
    <subcellularLocation>
        <location evidence="1">Nucleus</location>
    </subcellularLocation>
</comment>
<dbReference type="InParanoid" id="A0A482XES7"/>
<dbReference type="AlphaFoldDB" id="A0A482XES7"/>
<dbReference type="GO" id="GO:0008380">
    <property type="term" value="P:RNA splicing"/>
    <property type="evidence" value="ECO:0007669"/>
    <property type="project" value="UniProtKB-KW"/>
</dbReference>
<keyword evidence="13" id="KW-1185">Reference proteome</keyword>
<dbReference type="EMBL" id="QKKF02010496">
    <property type="protein sequence ID" value="RZF44535.1"/>
    <property type="molecule type" value="Genomic_DNA"/>
</dbReference>
<gene>
    <name evidence="12" type="ORF">LSTR_LSTR002308</name>
</gene>
<comment type="caution">
    <text evidence="12">The sequence shown here is derived from an EMBL/GenBank/DDBJ whole genome shotgun (WGS) entry which is preliminary data.</text>
</comment>
<evidence type="ECO:0000256" key="9">
    <source>
        <dbReference type="ARBA" id="ARBA00035304"/>
    </source>
</evidence>
<accession>A0A482XES7</accession>
<dbReference type="STRING" id="195883.A0A482XES7"/>